<dbReference type="InterPro" id="IPR042104">
    <property type="entry name" value="PKS_dehydratase_sf"/>
</dbReference>
<dbReference type="Pfam" id="PF00109">
    <property type="entry name" value="ketoacyl-synt"/>
    <property type="match status" value="2"/>
</dbReference>
<dbReference type="GO" id="GO:0004312">
    <property type="term" value="F:fatty acid synthase activity"/>
    <property type="evidence" value="ECO:0007669"/>
    <property type="project" value="TreeGrafter"/>
</dbReference>
<feature type="domain" description="Ketosynthase family 3 (KS3)" evidence="6">
    <location>
        <begin position="8"/>
        <end position="444"/>
    </location>
</feature>
<sequence>MTVPSEADDLVAVVGMGVAVPGACTPGELWRTVNGGRDVFSEPGNRFELSRFWSQDRQEPDRTYARRAGYLHDFRPHPALLEAEKGTGPGGDDAVRWLRHTVLQARSGVRIEPGYRCGAYVGAWPGGSQSLVESLLVELIARLEPDDEQAERVRAALLEHYRHAVTLDQAAGPDALVRSAFTGLTEQVAESFVVDTACASSLYAVDLGSKALLAGECEIAYCGGVNVVDPTMAVMFAKLSGLSPRGRVRAFTGASDGTLFSDGAGIVALKTLRRAREDGDTVLGVLLGFGGAADGRGKSISAPNPAGQQRAIQRARTVNGVRADQIDWVVAHGTGTPAGDGVESQVLTALGPDSGHWCSSNKPIFGHTGWTAGVLSLMHALLALRHGWIPGQLGAGESESGTSGGSIRVPGRAVRFPSRQDRSRTVGVSAFGFGGTNAHLLVADRLDAGGLRSGPPVQPDSGELVLVAWSAYLPGEPSTESVRDWLRGTGAPPEAGFPRPYPAPAPADIRMSGRTTPVVDPCQLMALQVAARFAAEHGEMWADVRETTGVIAAHTGMPRALVGTAVRCYAHDATWLLGRHGDDPAFSHVAQRLEKIRQQLPATTEDSQAGTLPNVIASRIAARYDLHGPCMAIDAGRDGTLAALRVAHRYLRTGELDLALVVAVNGNGSTENVVLAGLGSAPLGEGAFLLAVTTNRTAEERGLPVLARLSFDDAPQERPPAAGDRSYLAADHALALLRAVERAALPVRLRADHQDTVLLAEPAEEARRGQEDIAPECMTRRYRKQLTAEAATHHGEADTPLSPSLPRRGVVLLASPEVGAAIHDELHDSDSLVLDLPDDGGGPASAASVDKMLRAVDSAAPHLTVLGGLAALSVPRALALHDAVFLVTQRLWSRWQPESSLAVVLGAAPSDRTAHPTASLFIGFVKSLRWERPGTVAFTLTTDEPVTPGLLTQVARERAVRPLPPPAVSYLQGRRWTEALLPVPLTTSVPPSGLPLTDGSVCLITGGAGDIVQALLEALADHTRPRLWLLGRTGEAVPSELEGIGDERLAGTRADLIRRLRETLPDATPKSVVARADALLKQRRLQVRLRALKDLFGEDRVHYLACDIRDEGSVREAVARVLSVEGRVDFVVHAAGQVASTLLEKKGLEVFRAVRDTKVLGHLNLRAALGPGQPSLWCNVGSYSGSAGSPGDTDYASGNAYLEATAETAAGHNELTVGFTMWRQTGMGSDALYQEHVSHQGQFTPISTAEGTAQFLDELAAAPRAGGTSVYLGNTERNRLRHHFPGLVRDEPSARRASRLWPSWRSSPREPGGSGEWDYLMTPDGEPHLYDHLVSGKPTVPATFILDIAAQAAEALVPGTFTTGFRDARFDTFIRPFTRSRPAPLRIRARVAQHRSGDEPRTAVAVSIHSDTLGPDGRLRPGGLRHFQTEVLLSHDPLPDGSPWHPPAPVTPLAARDPYAVPRAAVSLRGPFRNLSHCSVDASVTRGKWTPELAGYPGLRTMTIPALLMCAALRTSALRPAGERDNPLFVPRSVSRVDLHTHGANDHDLLLRHGHELVVSVGPDGVYRAVTPTGRLLLEMSGVELVEMAT</sequence>
<dbReference type="Pfam" id="PF02801">
    <property type="entry name" value="Ketoacyl-synt_C"/>
    <property type="match status" value="1"/>
</dbReference>
<comment type="caution">
    <text evidence="3">Lacks conserved residue(s) required for the propagation of feature annotation.</text>
</comment>
<dbReference type="GO" id="GO:0006633">
    <property type="term" value="P:fatty acid biosynthetic process"/>
    <property type="evidence" value="ECO:0007669"/>
    <property type="project" value="TreeGrafter"/>
</dbReference>
<dbReference type="PANTHER" id="PTHR43775:SF37">
    <property type="entry name" value="SI:DKEY-61P9.11"/>
    <property type="match status" value="1"/>
</dbReference>
<dbReference type="InterPro" id="IPR014031">
    <property type="entry name" value="Ketoacyl_synth_C"/>
</dbReference>
<dbReference type="Gene3D" id="3.40.50.720">
    <property type="entry name" value="NAD(P)-binding Rossmann-like Domain"/>
    <property type="match status" value="1"/>
</dbReference>
<proteinExistence type="inferred from homology"/>
<keyword evidence="2" id="KW-0597">Phosphoprotein</keyword>
<dbReference type="InterPro" id="IPR050091">
    <property type="entry name" value="PKS_NRPS_Biosynth_Enz"/>
</dbReference>
<feature type="domain" description="PKS/mFAS DH" evidence="7">
    <location>
        <begin position="1282"/>
        <end position="1590"/>
    </location>
</feature>
<evidence type="ECO:0000313" key="9">
    <source>
        <dbReference type="Proteomes" id="UP000241118"/>
    </source>
</evidence>
<evidence type="ECO:0000259" key="7">
    <source>
        <dbReference type="PROSITE" id="PS52019"/>
    </source>
</evidence>
<dbReference type="EMBL" id="PYAX01000013">
    <property type="protein sequence ID" value="PSL52511.1"/>
    <property type="molecule type" value="Genomic_DNA"/>
</dbReference>
<gene>
    <name evidence="8" type="ORF">B0I31_113184</name>
</gene>
<dbReference type="SMART" id="SM00822">
    <property type="entry name" value="PKS_KR"/>
    <property type="match status" value="1"/>
</dbReference>
<dbReference type="InterPro" id="IPR013968">
    <property type="entry name" value="PKS_KR"/>
</dbReference>
<dbReference type="PANTHER" id="PTHR43775">
    <property type="entry name" value="FATTY ACID SYNTHASE"/>
    <property type="match status" value="1"/>
</dbReference>
<comment type="caution">
    <text evidence="8">The sequence shown here is derived from an EMBL/GenBank/DDBJ whole genome shotgun (WGS) entry which is preliminary data.</text>
</comment>
<organism evidence="8 9">
    <name type="scientific">Saccharothrix carnea</name>
    <dbReference type="NCBI Taxonomy" id="1280637"/>
    <lineage>
        <taxon>Bacteria</taxon>
        <taxon>Bacillati</taxon>
        <taxon>Actinomycetota</taxon>
        <taxon>Actinomycetes</taxon>
        <taxon>Pseudonocardiales</taxon>
        <taxon>Pseudonocardiaceae</taxon>
        <taxon>Saccharothrix</taxon>
    </lineage>
</organism>
<feature type="region of interest" description="Disordered" evidence="5">
    <location>
        <begin position="395"/>
        <end position="420"/>
    </location>
</feature>
<dbReference type="PROSITE" id="PS52004">
    <property type="entry name" value="KS3_2"/>
    <property type="match status" value="1"/>
</dbReference>
<dbReference type="InterPro" id="IPR036291">
    <property type="entry name" value="NAD(P)-bd_dom_sf"/>
</dbReference>
<keyword evidence="4" id="KW-0808">Transferase</keyword>
<dbReference type="InterPro" id="IPR016039">
    <property type="entry name" value="Thiolase-like"/>
</dbReference>
<evidence type="ECO:0000256" key="3">
    <source>
        <dbReference type="PROSITE-ProRule" id="PRU01363"/>
    </source>
</evidence>
<dbReference type="InterPro" id="IPR057326">
    <property type="entry name" value="KR_dom"/>
</dbReference>
<name>A0A2P8I228_SACCR</name>
<dbReference type="OrthoDB" id="4490964at2"/>
<dbReference type="PROSITE" id="PS52019">
    <property type="entry name" value="PKS_MFAS_DH"/>
    <property type="match status" value="1"/>
</dbReference>
<evidence type="ECO:0000313" key="8">
    <source>
        <dbReference type="EMBL" id="PSL52511.1"/>
    </source>
</evidence>
<evidence type="ECO:0000256" key="4">
    <source>
        <dbReference type="RuleBase" id="RU003694"/>
    </source>
</evidence>
<keyword evidence="9" id="KW-1185">Reference proteome</keyword>
<evidence type="ECO:0000256" key="1">
    <source>
        <dbReference type="ARBA" id="ARBA00022450"/>
    </source>
</evidence>
<dbReference type="CDD" id="cd00833">
    <property type="entry name" value="PKS"/>
    <property type="match status" value="1"/>
</dbReference>
<feature type="region of interest" description="C-terminal hotdog fold" evidence="3">
    <location>
        <begin position="1450"/>
        <end position="1590"/>
    </location>
</feature>
<dbReference type="RefSeq" id="WP_106619038.1">
    <property type="nucleotide sequence ID" value="NZ_PYAX01000013.1"/>
</dbReference>
<dbReference type="Pfam" id="PF08659">
    <property type="entry name" value="KR"/>
    <property type="match status" value="1"/>
</dbReference>
<comment type="similarity">
    <text evidence="4">Belongs to the thiolase-like superfamily. Beta-ketoacyl-ACP synthases family.</text>
</comment>
<reference evidence="8 9" key="1">
    <citation type="submission" date="2018-03" db="EMBL/GenBank/DDBJ databases">
        <title>Genomic Encyclopedia of Type Strains, Phase III (KMG-III): the genomes of soil and plant-associated and newly described type strains.</title>
        <authorList>
            <person name="Whitman W."/>
        </authorList>
    </citation>
    <scope>NUCLEOTIDE SEQUENCE [LARGE SCALE GENOMIC DNA]</scope>
    <source>
        <strain evidence="8 9">CGMCC 4.7097</strain>
    </source>
</reference>
<dbReference type="SUPFAM" id="SSF51735">
    <property type="entry name" value="NAD(P)-binding Rossmann-fold domains"/>
    <property type="match status" value="1"/>
</dbReference>
<dbReference type="Gene3D" id="3.10.129.110">
    <property type="entry name" value="Polyketide synthase dehydratase"/>
    <property type="match status" value="1"/>
</dbReference>
<evidence type="ECO:0000256" key="5">
    <source>
        <dbReference type="SAM" id="MobiDB-lite"/>
    </source>
</evidence>
<dbReference type="Proteomes" id="UP000241118">
    <property type="component" value="Unassembled WGS sequence"/>
</dbReference>
<keyword evidence="1" id="KW-0596">Phosphopantetheine</keyword>
<evidence type="ECO:0000259" key="6">
    <source>
        <dbReference type="PROSITE" id="PS52004"/>
    </source>
</evidence>
<dbReference type="InterPro" id="IPR020841">
    <property type="entry name" value="PKS_Beta-ketoAc_synthase_dom"/>
</dbReference>
<feature type="region of interest" description="N-terminal hotdog fold" evidence="3">
    <location>
        <begin position="1282"/>
        <end position="1438"/>
    </location>
</feature>
<evidence type="ECO:0000256" key="2">
    <source>
        <dbReference type="ARBA" id="ARBA00022553"/>
    </source>
</evidence>
<accession>A0A2P8I228</accession>
<dbReference type="Gene3D" id="3.40.47.10">
    <property type="match status" value="2"/>
</dbReference>
<dbReference type="SMART" id="SM00825">
    <property type="entry name" value="PKS_KS"/>
    <property type="match status" value="1"/>
</dbReference>
<dbReference type="InterPro" id="IPR049900">
    <property type="entry name" value="PKS_mFAS_DH"/>
</dbReference>
<dbReference type="InterPro" id="IPR014030">
    <property type="entry name" value="Ketoacyl_synth_N"/>
</dbReference>
<dbReference type="SUPFAM" id="SSF53901">
    <property type="entry name" value="Thiolase-like"/>
    <property type="match status" value="2"/>
</dbReference>
<protein>
    <submittedName>
        <fullName evidence="8">Beta-ketoacyl synthase-like protein</fullName>
    </submittedName>
</protein>